<dbReference type="KEGG" id="zju:107414698"/>
<dbReference type="Pfam" id="PF01565">
    <property type="entry name" value="FAD_binding_4"/>
    <property type="match status" value="1"/>
</dbReference>
<keyword evidence="5" id="KW-1133">Transmembrane helix</keyword>
<feature type="transmembrane region" description="Helical" evidence="5">
    <location>
        <begin position="21"/>
        <end position="41"/>
    </location>
</feature>
<dbReference type="PANTHER" id="PTHR32448">
    <property type="entry name" value="OS08G0158400 PROTEIN"/>
    <property type="match status" value="1"/>
</dbReference>
<reference evidence="9" key="2">
    <citation type="submission" date="2025-08" db="UniProtKB">
        <authorList>
            <consortium name="RefSeq"/>
        </authorList>
    </citation>
    <scope>IDENTIFICATION</scope>
    <source>
        <tissue evidence="9">Seedling</tissue>
    </source>
</reference>
<dbReference type="InParanoid" id="A0A6P3ZG19"/>
<keyword evidence="1" id="KW-0285">Flavoprotein</keyword>
<organism evidence="8 9">
    <name type="scientific">Ziziphus jujuba</name>
    <name type="common">Chinese jujube</name>
    <name type="synonym">Ziziphus sativa</name>
    <dbReference type="NCBI Taxonomy" id="326968"/>
    <lineage>
        <taxon>Eukaryota</taxon>
        <taxon>Viridiplantae</taxon>
        <taxon>Streptophyta</taxon>
        <taxon>Embryophyta</taxon>
        <taxon>Tracheophyta</taxon>
        <taxon>Spermatophyta</taxon>
        <taxon>Magnoliopsida</taxon>
        <taxon>eudicotyledons</taxon>
        <taxon>Gunneridae</taxon>
        <taxon>Pentapetalae</taxon>
        <taxon>rosids</taxon>
        <taxon>fabids</taxon>
        <taxon>Rosales</taxon>
        <taxon>Rhamnaceae</taxon>
        <taxon>Paliureae</taxon>
        <taxon>Ziziphus</taxon>
    </lineage>
</organism>
<dbReference type="InterPro" id="IPR012951">
    <property type="entry name" value="BBE"/>
</dbReference>
<evidence type="ECO:0000259" key="6">
    <source>
        <dbReference type="Pfam" id="PF01565"/>
    </source>
</evidence>
<evidence type="ECO:0000313" key="9">
    <source>
        <dbReference type="RefSeq" id="XP_015878344.4"/>
    </source>
</evidence>
<dbReference type="GO" id="GO:0071949">
    <property type="term" value="F:FAD binding"/>
    <property type="evidence" value="ECO:0007669"/>
    <property type="project" value="InterPro"/>
</dbReference>
<dbReference type="Gene3D" id="3.40.462.20">
    <property type="match status" value="1"/>
</dbReference>
<evidence type="ECO:0000259" key="7">
    <source>
        <dbReference type="Pfam" id="PF08031"/>
    </source>
</evidence>
<evidence type="ECO:0000256" key="3">
    <source>
        <dbReference type="ARBA" id="ARBA00022827"/>
    </source>
</evidence>
<protein>
    <submittedName>
        <fullName evidence="9">Tetrahydroberberine oxidase-like</fullName>
    </submittedName>
</protein>
<dbReference type="GeneID" id="107414698"/>
<evidence type="ECO:0000313" key="8">
    <source>
        <dbReference type="Proteomes" id="UP001652623"/>
    </source>
</evidence>
<reference evidence="8" key="1">
    <citation type="submission" date="2025-05" db="UniProtKB">
        <authorList>
            <consortium name="RefSeq"/>
        </authorList>
    </citation>
    <scope>NUCLEOTIDE SEQUENCE [LARGE SCALE GENOMIC DNA]</scope>
</reference>
<dbReference type="Proteomes" id="UP001652623">
    <property type="component" value="Chromosome 1"/>
</dbReference>
<dbReference type="InterPro" id="IPR016169">
    <property type="entry name" value="FAD-bd_PCMH_sub2"/>
</dbReference>
<dbReference type="InterPro" id="IPR006094">
    <property type="entry name" value="Oxid_FAD_bind_N"/>
</dbReference>
<accession>A0A6P3ZG19</accession>
<name>A0A6P3ZG19_ZIZJJ</name>
<keyword evidence="5" id="KW-0812">Transmembrane</keyword>
<evidence type="ECO:0000256" key="4">
    <source>
        <dbReference type="ARBA" id="ARBA00023180"/>
    </source>
</evidence>
<dbReference type="Pfam" id="PF08031">
    <property type="entry name" value="BBE"/>
    <property type="match status" value="1"/>
</dbReference>
<dbReference type="InterPro" id="IPR036318">
    <property type="entry name" value="FAD-bd_PCMH-like_sf"/>
</dbReference>
<dbReference type="GO" id="GO:1901696">
    <property type="term" value="P:cannabinoid biosynthetic process"/>
    <property type="evidence" value="ECO:0007669"/>
    <property type="project" value="UniProtKB-ARBA"/>
</dbReference>
<sequence>MARDKPTLARTKKMERQNTRILFLCSIFIFLSSTSSSYLVYDNFIQCLSKNSPPNIPISKFLFIPTNSSYSSLLDSSIKNLRFSSPTTPKPLFIVTPFYDSHVRATVICCKQVGLQIRIESGGHDYEGLSYTASLPFVVLNLINFRSINVDIEDNSAWVESGATVGELYYRIAKKSPVHGFPAGICPTVGIGGHLSGGGFGTMLRKYGLAADNIIDARIVDVNGRILERESMGEDLFWAIRGGGGSSFCVVLSWKVKLVYVPPTVTVFNVARALDQSGTKLVHKWQKFGPKMDENLFVRVIVDAADGGSRTLKVTFNSLFLGRANQMLETLKKSFPELGLEISDCKEMSWIGSVMYFSGYPEGTTIEALRDRVPQRRNFFKAKSDFVNEPISESVLEVLWKWCLEEEKPILIFDPFGGKMDDISESEIPFPHREGNLYNVQYLVQWYGGDIVGTTEKHIAWTRKVYEKMTPYVSSNPRGAYLNYRDLDLGSNGDNKRTAYSEAERWGLKYFKNNFRRLATVKVAFWRRNSIGAKVKVYRITSQKKEEVKWHCYRSFRLNIVGSIHLTWTILFGPHKVEKVLRL</sequence>
<dbReference type="RefSeq" id="XP_015878344.4">
    <property type="nucleotide sequence ID" value="XM_016022858.4"/>
</dbReference>
<dbReference type="GO" id="GO:0016491">
    <property type="term" value="F:oxidoreductase activity"/>
    <property type="evidence" value="ECO:0007669"/>
    <property type="project" value="InterPro"/>
</dbReference>
<keyword evidence="8" id="KW-1185">Reference proteome</keyword>
<keyword evidence="4" id="KW-0325">Glycoprotein</keyword>
<evidence type="ECO:0000256" key="5">
    <source>
        <dbReference type="SAM" id="Phobius"/>
    </source>
</evidence>
<keyword evidence="3" id="KW-0274">FAD</keyword>
<dbReference type="InterPro" id="IPR016167">
    <property type="entry name" value="FAD-bd_PCMH_sub1"/>
</dbReference>
<dbReference type="Gene3D" id="3.30.465.10">
    <property type="match status" value="1"/>
</dbReference>
<evidence type="ECO:0000256" key="1">
    <source>
        <dbReference type="ARBA" id="ARBA00022630"/>
    </source>
</evidence>
<proteinExistence type="predicted"/>
<gene>
    <name evidence="9" type="primary">LOC107414698</name>
</gene>
<dbReference type="SUPFAM" id="SSF56176">
    <property type="entry name" value="FAD-binding/transporter-associated domain-like"/>
    <property type="match status" value="1"/>
</dbReference>
<feature type="domain" description="FAD linked oxidase N-terminal" evidence="6">
    <location>
        <begin position="91"/>
        <end position="228"/>
    </location>
</feature>
<dbReference type="AlphaFoldDB" id="A0A6P3ZG19"/>
<keyword evidence="2" id="KW-0732">Signal</keyword>
<evidence type="ECO:0000256" key="2">
    <source>
        <dbReference type="ARBA" id="ARBA00022729"/>
    </source>
</evidence>
<keyword evidence="5" id="KW-0472">Membrane</keyword>
<feature type="domain" description="Berberine/berberine-like" evidence="7">
    <location>
        <begin position="480"/>
        <end position="525"/>
    </location>
</feature>
<dbReference type="Gene3D" id="3.30.43.10">
    <property type="entry name" value="Uridine Diphospho-n-acetylenolpyruvylglucosamine Reductase, domain 2"/>
    <property type="match status" value="1"/>
</dbReference>